<dbReference type="EMBL" id="JBHTKA010000001">
    <property type="protein sequence ID" value="MFD0997844.1"/>
    <property type="molecule type" value="Genomic_DNA"/>
</dbReference>
<accession>A0ABW3JVL2</accession>
<dbReference type="Gene3D" id="1.20.120.450">
    <property type="entry name" value="dinb family like domain"/>
    <property type="match status" value="1"/>
</dbReference>
<name>A0ABW3JVL2_9BACT</name>
<dbReference type="InterPro" id="IPR034660">
    <property type="entry name" value="DinB/YfiT-like"/>
</dbReference>
<dbReference type="Proteomes" id="UP001597112">
    <property type="component" value="Unassembled WGS sequence"/>
</dbReference>
<gene>
    <name evidence="2" type="ORF">ACFQ21_00950</name>
</gene>
<keyword evidence="3" id="KW-1185">Reference proteome</keyword>
<evidence type="ECO:0000259" key="1">
    <source>
        <dbReference type="Pfam" id="PF12867"/>
    </source>
</evidence>
<evidence type="ECO:0000313" key="3">
    <source>
        <dbReference type="Proteomes" id="UP001597112"/>
    </source>
</evidence>
<reference evidence="3" key="1">
    <citation type="journal article" date="2019" name="Int. J. Syst. Evol. Microbiol.">
        <title>The Global Catalogue of Microorganisms (GCM) 10K type strain sequencing project: providing services to taxonomists for standard genome sequencing and annotation.</title>
        <authorList>
            <consortium name="The Broad Institute Genomics Platform"/>
            <consortium name="The Broad Institute Genome Sequencing Center for Infectious Disease"/>
            <person name="Wu L."/>
            <person name="Ma J."/>
        </authorList>
    </citation>
    <scope>NUCLEOTIDE SEQUENCE [LARGE SCALE GENOMIC DNA]</scope>
    <source>
        <strain evidence="3">CCUG 58938</strain>
    </source>
</reference>
<evidence type="ECO:0000313" key="2">
    <source>
        <dbReference type="EMBL" id="MFD0997844.1"/>
    </source>
</evidence>
<protein>
    <submittedName>
        <fullName evidence="2">DinB family protein</fullName>
    </submittedName>
</protein>
<proteinExistence type="predicted"/>
<dbReference type="InterPro" id="IPR024775">
    <property type="entry name" value="DinB-like"/>
</dbReference>
<dbReference type="RefSeq" id="WP_377573509.1">
    <property type="nucleotide sequence ID" value="NZ_JBHTKA010000001.1"/>
</dbReference>
<organism evidence="2 3">
    <name type="scientific">Ohtaekwangia kribbensis</name>
    <dbReference type="NCBI Taxonomy" id="688913"/>
    <lineage>
        <taxon>Bacteria</taxon>
        <taxon>Pseudomonadati</taxon>
        <taxon>Bacteroidota</taxon>
        <taxon>Cytophagia</taxon>
        <taxon>Cytophagales</taxon>
        <taxon>Fulvivirgaceae</taxon>
        <taxon>Ohtaekwangia</taxon>
    </lineage>
</organism>
<feature type="domain" description="DinB-like" evidence="1">
    <location>
        <begin position="15"/>
        <end position="172"/>
    </location>
</feature>
<comment type="caution">
    <text evidence="2">The sequence shown here is derived from an EMBL/GenBank/DDBJ whole genome shotgun (WGS) entry which is preliminary data.</text>
</comment>
<sequence length="185" mass="21652">MDTRHWITRIDRITEDFKNDFGSLTAEQLNWKQHANAWSIAQNVHHLIVINETYYPVIREIRANTYSVPWIGKIGFMRRFFARVILNSVQPDRKRKMKTFPLWEPSASAIGADILRKFEEHQASLRKLINESSDLLDKGVALSSPANKNIVYTLADAFEIIVTHEARHLEQAREVYRAYQKSVYH</sequence>
<dbReference type="Pfam" id="PF12867">
    <property type="entry name" value="DinB_2"/>
    <property type="match status" value="1"/>
</dbReference>
<dbReference type="SUPFAM" id="SSF109854">
    <property type="entry name" value="DinB/YfiT-like putative metalloenzymes"/>
    <property type="match status" value="1"/>
</dbReference>